<dbReference type="Gene3D" id="2.40.240.10">
    <property type="entry name" value="Ribosomal Protein L25, Chain P"/>
    <property type="match status" value="1"/>
</dbReference>
<feature type="domain" description="Large ribosomal subunit protein bL25 beta" evidence="8">
    <location>
        <begin position="100"/>
        <end position="180"/>
    </location>
</feature>
<dbReference type="EMBL" id="SIRT01000007">
    <property type="protein sequence ID" value="TBN03229.1"/>
    <property type="molecule type" value="Genomic_DNA"/>
</dbReference>
<dbReference type="PANTHER" id="PTHR33284">
    <property type="entry name" value="RIBOSOMAL PROTEIN L25/GLN-TRNA SYNTHETASE, ANTI-CODON-BINDING DOMAIN-CONTAINING PROTEIN"/>
    <property type="match status" value="1"/>
</dbReference>
<comment type="caution">
    <text evidence="9">The sequence shown here is derived from an EMBL/GenBank/DDBJ whole genome shotgun (WGS) entry which is preliminary data.</text>
</comment>
<feature type="domain" description="Large ribosomal subunit protein bL25 L25" evidence="7">
    <location>
        <begin position="6"/>
        <end position="91"/>
    </location>
</feature>
<keyword evidence="3 5" id="KW-0689">Ribosomal protein</keyword>
<dbReference type="NCBIfam" id="TIGR00731">
    <property type="entry name" value="bL25_bact_ctc"/>
    <property type="match status" value="1"/>
</dbReference>
<proteinExistence type="inferred from homology"/>
<dbReference type="AlphaFoldDB" id="A0A4Q9FIH3"/>
<dbReference type="InterPro" id="IPR020930">
    <property type="entry name" value="Ribosomal_uL5_bac-type"/>
</dbReference>
<gene>
    <name evidence="5" type="primary">rplY</name>
    <name evidence="5" type="synonym">ctc</name>
    <name evidence="9" type="ORF">EYD45_09445</name>
</gene>
<dbReference type="Pfam" id="PF14693">
    <property type="entry name" value="Ribosomal_TL5_C"/>
    <property type="match status" value="1"/>
</dbReference>
<dbReference type="InterPro" id="IPR001021">
    <property type="entry name" value="Ribosomal_bL25_long"/>
</dbReference>
<keyword evidence="4 5" id="KW-0687">Ribonucleoprotein</keyword>
<dbReference type="PANTHER" id="PTHR33284:SF1">
    <property type="entry name" value="RIBOSOMAL PROTEIN L25_GLN-TRNA SYNTHETASE, ANTI-CODON-BINDING DOMAIN-CONTAINING PROTEIN"/>
    <property type="match status" value="1"/>
</dbReference>
<comment type="similarity">
    <text evidence="5">Belongs to the bacterial ribosomal protein bL25 family. CTC subfamily.</text>
</comment>
<organism evidence="9 10">
    <name type="scientific">Hyunsoonleella flava</name>
    <dbReference type="NCBI Taxonomy" id="2527939"/>
    <lineage>
        <taxon>Bacteria</taxon>
        <taxon>Pseudomonadati</taxon>
        <taxon>Bacteroidota</taxon>
        <taxon>Flavobacteriia</taxon>
        <taxon>Flavobacteriales</taxon>
        <taxon>Flavobacteriaceae</taxon>
    </lineage>
</organism>
<evidence type="ECO:0000256" key="4">
    <source>
        <dbReference type="ARBA" id="ARBA00023274"/>
    </source>
</evidence>
<sequence length="221" mass="23812">MKSITINGSQRESVGKKATKALRNAGQVPCVLYGGDKPVHFSAPELAFSKLVYTPNAHTVVIELDNGETLNAVLQDIQFHPVTDRILHVDFYQLFEDKEIALNIPVQLVGNSKGVKNGGVLRRNNRKLRIKALPANLPDFIEIDITPLKIGDKVAVGDLPSEGYTFLHSDNTVVCQIKTARTAIVDDEDEEEVEGEEGAEGAEAPAEGAGAEAPAAEASQE</sequence>
<dbReference type="InterPro" id="IPR011035">
    <property type="entry name" value="Ribosomal_bL25/Gln-tRNA_synth"/>
</dbReference>
<evidence type="ECO:0000256" key="2">
    <source>
        <dbReference type="ARBA" id="ARBA00022884"/>
    </source>
</evidence>
<comment type="function">
    <text evidence="5">This is one of the proteins that binds to the 5S RNA in the ribosome where it forms part of the central protuberance.</text>
</comment>
<dbReference type="InterPro" id="IPR029751">
    <property type="entry name" value="Ribosomal_L25_dom"/>
</dbReference>
<evidence type="ECO:0000259" key="7">
    <source>
        <dbReference type="Pfam" id="PF01386"/>
    </source>
</evidence>
<comment type="subunit">
    <text evidence="5">Part of the 50S ribosomal subunit; part of the 5S rRNA/L5/L18/L25 subcomplex. Contacts the 5S rRNA. Binds to the 5S rRNA independently of L5 and L18.</text>
</comment>
<dbReference type="GO" id="GO:0006412">
    <property type="term" value="P:translation"/>
    <property type="evidence" value="ECO:0007669"/>
    <property type="project" value="UniProtKB-UniRule"/>
</dbReference>
<evidence type="ECO:0000313" key="10">
    <source>
        <dbReference type="Proteomes" id="UP000291142"/>
    </source>
</evidence>
<evidence type="ECO:0000259" key="8">
    <source>
        <dbReference type="Pfam" id="PF14693"/>
    </source>
</evidence>
<dbReference type="GO" id="GO:0008097">
    <property type="term" value="F:5S rRNA binding"/>
    <property type="evidence" value="ECO:0007669"/>
    <property type="project" value="InterPro"/>
</dbReference>
<evidence type="ECO:0000313" key="9">
    <source>
        <dbReference type="EMBL" id="TBN03229.1"/>
    </source>
</evidence>
<keyword evidence="10" id="KW-1185">Reference proteome</keyword>
<protein>
    <recommendedName>
        <fullName evidence="5">Large ribosomal subunit protein bL25</fullName>
    </recommendedName>
    <alternativeName>
        <fullName evidence="5">General stress protein CTC</fullName>
    </alternativeName>
</protein>
<dbReference type="Gene3D" id="2.170.120.20">
    <property type="entry name" value="Ribosomal protein L25, beta domain"/>
    <property type="match status" value="1"/>
</dbReference>
<dbReference type="RefSeq" id="WP_130964302.1">
    <property type="nucleotide sequence ID" value="NZ_SIRT01000007.1"/>
</dbReference>
<evidence type="ECO:0000256" key="6">
    <source>
        <dbReference type="SAM" id="MobiDB-lite"/>
    </source>
</evidence>
<feature type="compositionally biased region" description="Acidic residues" evidence="6">
    <location>
        <begin position="185"/>
        <end position="200"/>
    </location>
</feature>
<feature type="compositionally biased region" description="Low complexity" evidence="6">
    <location>
        <begin position="201"/>
        <end position="221"/>
    </location>
</feature>
<evidence type="ECO:0000256" key="1">
    <source>
        <dbReference type="ARBA" id="ARBA00022730"/>
    </source>
</evidence>
<reference evidence="9 10" key="1">
    <citation type="submission" date="2019-02" db="EMBL/GenBank/DDBJ databases">
        <title>Hyunsoonleella sp., isolated from marine sediment.</title>
        <authorList>
            <person name="Liu B.-T."/>
        </authorList>
    </citation>
    <scope>NUCLEOTIDE SEQUENCE [LARGE SCALE GENOMIC DNA]</scope>
    <source>
        <strain evidence="9 10">T58</strain>
    </source>
</reference>
<keyword evidence="2 5" id="KW-0694">RNA-binding</keyword>
<evidence type="ECO:0000256" key="5">
    <source>
        <dbReference type="HAMAP-Rule" id="MF_01334"/>
    </source>
</evidence>
<dbReference type="Pfam" id="PF01386">
    <property type="entry name" value="Ribosomal_L25p"/>
    <property type="match status" value="1"/>
</dbReference>
<evidence type="ECO:0000256" key="3">
    <source>
        <dbReference type="ARBA" id="ARBA00022980"/>
    </source>
</evidence>
<dbReference type="OrthoDB" id="9786489at2"/>
<dbReference type="InterPro" id="IPR020056">
    <property type="entry name" value="Rbsml_bL25/Gln-tRNA_synth_N"/>
</dbReference>
<feature type="region of interest" description="Disordered" evidence="6">
    <location>
        <begin position="185"/>
        <end position="221"/>
    </location>
</feature>
<dbReference type="SUPFAM" id="SSF50715">
    <property type="entry name" value="Ribosomal protein L25-like"/>
    <property type="match status" value="1"/>
</dbReference>
<dbReference type="CDD" id="cd00495">
    <property type="entry name" value="Ribosomal_L25_TL5_CTC"/>
    <property type="match status" value="1"/>
</dbReference>
<dbReference type="GO" id="GO:0022625">
    <property type="term" value="C:cytosolic large ribosomal subunit"/>
    <property type="evidence" value="ECO:0007669"/>
    <property type="project" value="TreeGrafter"/>
</dbReference>
<dbReference type="HAMAP" id="MF_01334">
    <property type="entry name" value="Ribosomal_bL25_CTC"/>
    <property type="match status" value="1"/>
</dbReference>
<dbReference type="Proteomes" id="UP000291142">
    <property type="component" value="Unassembled WGS sequence"/>
</dbReference>
<dbReference type="GO" id="GO:0003735">
    <property type="term" value="F:structural constituent of ribosome"/>
    <property type="evidence" value="ECO:0007669"/>
    <property type="project" value="InterPro"/>
</dbReference>
<dbReference type="InterPro" id="IPR020057">
    <property type="entry name" value="Ribosomal_bL25_b-dom"/>
</dbReference>
<dbReference type="NCBIfam" id="NF004132">
    <property type="entry name" value="PRK05618.2-2"/>
    <property type="match status" value="1"/>
</dbReference>
<name>A0A4Q9FIH3_9FLAO</name>
<dbReference type="InterPro" id="IPR037121">
    <property type="entry name" value="Ribosomal_bL25_C"/>
</dbReference>
<keyword evidence="1 5" id="KW-0699">rRNA-binding</keyword>
<accession>A0A4Q9FIH3</accession>